<dbReference type="SUPFAM" id="SSF55785">
    <property type="entry name" value="PYP-like sensor domain (PAS domain)"/>
    <property type="match status" value="4"/>
</dbReference>
<feature type="coiled-coil region" evidence="7">
    <location>
        <begin position="838"/>
        <end position="872"/>
    </location>
</feature>
<dbReference type="GO" id="GO:0016301">
    <property type="term" value="F:kinase activity"/>
    <property type="evidence" value="ECO:0007669"/>
    <property type="project" value="UniProtKB-KW"/>
</dbReference>
<dbReference type="PROSITE" id="PS50109">
    <property type="entry name" value="HIS_KIN"/>
    <property type="match status" value="1"/>
</dbReference>
<dbReference type="SUPFAM" id="SSF55874">
    <property type="entry name" value="ATPase domain of HSP90 chaperone/DNA topoisomerase II/histidine kinase"/>
    <property type="match status" value="1"/>
</dbReference>
<dbReference type="InterPro" id="IPR001610">
    <property type="entry name" value="PAC"/>
</dbReference>
<feature type="domain" description="Response regulatory" evidence="10">
    <location>
        <begin position="1120"/>
        <end position="1237"/>
    </location>
</feature>
<dbReference type="EMBL" id="BPQG01000049">
    <property type="protein sequence ID" value="GJD45330.1"/>
    <property type="molecule type" value="Genomic_DNA"/>
</dbReference>
<evidence type="ECO:0000259" key="10">
    <source>
        <dbReference type="PROSITE" id="PS50110"/>
    </source>
</evidence>
<evidence type="ECO:0000256" key="7">
    <source>
        <dbReference type="SAM" id="Coils"/>
    </source>
</evidence>
<organism evidence="13 14">
    <name type="scientific">Methylobacterium cerastii</name>
    <dbReference type="NCBI Taxonomy" id="932741"/>
    <lineage>
        <taxon>Bacteria</taxon>
        <taxon>Pseudomonadati</taxon>
        <taxon>Pseudomonadota</taxon>
        <taxon>Alphaproteobacteria</taxon>
        <taxon>Hyphomicrobiales</taxon>
        <taxon>Methylobacteriaceae</taxon>
        <taxon>Methylobacterium</taxon>
    </lineage>
</organism>
<feature type="domain" description="PAC" evidence="12">
    <location>
        <begin position="547"/>
        <end position="599"/>
    </location>
</feature>
<comment type="caution">
    <text evidence="13">The sequence shown here is derived from an EMBL/GenBank/DDBJ whole genome shotgun (WGS) entry which is preliminary data.</text>
</comment>
<dbReference type="InterPro" id="IPR004358">
    <property type="entry name" value="Sig_transdc_His_kin-like_C"/>
</dbReference>
<dbReference type="Gene3D" id="2.10.70.100">
    <property type="match status" value="1"/>
</dbReference>
<evidence type="ECO:0000259" key="11">
    <source>
        <dbReference type="PROSITE" id="PS50112"/>
    </source>
</evidence>
<evidence type="ECO:0000256" key="5">
    <source>
        <dbReference type="ARBA" id="ARBA00022777"/>
    </source>
</evidence>
<dbReference type="CDD" id="cd16922">
    <property type="entry name" value="HATPase_EvgS-ArcB-TorS-like"/>
    <property type="match status" value="1"/>
</dbReference>
<dbReference type="SMART" id="SM00448">
    <property type="entry name" value="REC"/>
    <property type="match status" value="1"/>
</dbReference>
<keyword evidence="7" id="KW-0175">Coiled coil</keyword>
<name>A0ABQ4QJA1_9HYPH</name>
<evidence type="ECO:0000256" key="6">
    <source>
        <dbReference type="PROSITE-ProRule" id="PRU00169"/>
    </source>
</evidence>
<dbReference type="Proteomes" id="UP001055117">
    <property type="component" value="Unassembled WGS sequence"/>
</dbReference>
<dbReference type="SUPFAM" id="SSF52172">
    <property type="entry name" value="CheY-like"/>
    <property type="match status" value="1"/>
</dbReference>
<dbReference type="InterPro" id="IPR001789">
    <property type="entry name" value="Sig_transdc_resp-reg_receiver"/>
</dbReference>
<dbReference type="Pfam" id="PF00512">
    <property type="entry name" value="HisKA"/>
    <property type="match status" value="1"/>
</dbReference>
<dbReference type="InterPro" id="IPR035965">
    <property type="entry name" value="PAS-like_dom_sf"/>
</dbReference>
<dbReference type="InterPro" id="IPR005467">
    <property type="entry name" value="His_kinase_dom"/>
</dbReference>
<dbReference type="Gene3D" id="3.40.50.2300">
    <property type="match status" value="1"/>
</dbReference>
<dbReference type="PANTHER" id="PTHR43047">
    <property type="entry name" value="TWO-COMPONENT HISTIDINE PROTEIN KINASE"/>
    <property type="match status" value="1"/>
</dbReference>
<feature type="domain" description="Histidine kinase" evidence="9">
    <location>
        <begin position="877"/>
        <end position="1099"/>
    </location>
</feature>
<feature type="transmembrane region" description="Helical" evidence="8">
    <location>
        <begin position="21"/>
        <end position="42"/>
    </location>
</feature>
<evidence type="ECO:0000313" key="14">
    <source>
        <dbReference type="Proteomes" id="UP001055117"/>
    </source>
</evidence>
<dbReference type="PANTHER" id="PTHR43047:SF78">
    <property type="entry name" value="SENSORY_REGULATORY PROTEIN RPFC"/>
    <property type="match status" value="1"/>
</dbReference>
<feature type="domain" description="PAC" evidence="12">
    <location>
        <begin position="800"/>
        <end position="852"/>
    </location>
</feature>
<dbReference type="InterPro" id="IPR054327">
    <property type="entry name" value="His-kinase-like_sensor"/>
</dbReference>
<dbReference type="PROSITE" id="PS50110">
    <property type="entry name" value="RESPONSE_REGULATORY"/>
    <property type="match status" value="1"/>
</dbReference>
<keyword evidence="8" id="KW-0812">Transmembrane</keyword>
<evidence type="ECO:0000256" key="1">
    <source>
        <dbReference type="ARBA" id="ARBA00000085"/>
    </source>
</evidence>
<dbReference type="CDD" id="cd00082">
    <property type="entry name" value="HisKA"/>
    <property type="match status" value="1"/>
</dbReference>
<dbReference type="InterPro" id="IPR036097">
    <property type="entry name" value="HisK_dim/P_sf"/>
</dbReference>
<keyword evidence="14" id="KW-1185">Reference proteome</keyword>
<reference evidence="13 14" key="1">
    <citation type="journal article" date="2021" name="Front. Microbiol.">
        <title>Comprehensive Comparative Genomics and Phenotyping of Methylobacterium Species.</title>
        <authorList>
            <person name="Alessa O."/>
            <person name="Ogura Y."/>
            <person name="Fujitani Y."/>
            <person name="Takami H."/>
            <person name="Hayashi T."/>
            <person name="Sahin N."/>
            <person name="Tani A."/>
        </authorList>
    </citation>
    <scope>NUCLEOTIDE SEQUENCE [LARGE SCALE GENOMIC DNA]</scope>
    <source>
        <strain evidence="13 14">DSM 23679</strain>
    </source>
</reference>
<dbReference type="Pfam" id="PF00072">
    <property type="entry name" value="Response_reg"/>
    <property type="match status" value="1"/>
</dbReference>
<sequence>MTGRRAADPSPSRLAGRLPQALVAAGGLVFLALVWLGLLFHLDQRRAGEVVQARRDVLNLSIALAEQVSRLIEGVDQVMRLIEADYADDPKAFDFATWSKRATMLAESARQIAIFDENGDLVATRDAVPSALSKTNVADRPYFRALADNPDAGLYVGRTIRGRLMDTFTFNLARRLTRPDGSFGGVLMVAVDPDYLARRFKALDVGADSVVGLFGRDGYVRIREPAMAGMYERDLTLRPDGRGLFARLADAPAGVYEIASGLDGRPRIFGYRTTENLPLVVTVGKSVDVVLAPLVTERRNALAVGVAASAVILLGCLFLLSELERRRRRERLLVETHRALGQAETLFRGVFENATDHLFVHAVAADGSFALETLNPSAAALIGRLPEEVRGKVPEDVMPPGTAAIVRADIEGVIRSGEPLRRAEERVHGDGTHRFEVILVPLREAGGTSVARVFVSVRDITHLRRAEEAIARSEARYRLLADNASDMIVQVDRDGRRIYASPASHALLGRSPQDMVGTRPEDDAHPDDVATLTAMVGRLSRGEAETAVASYRLRRSDGAYLWVEDSWRLVRDAAGQPAGFVASVRDIDARHQAEDALRASEARYRALADTLPQLVWIMRAEDGRAAYVNQRFEAYYGSIGTGLAERRAANHPDDAARMDAACAAAIREERGHEVEGRLRRHDGAYRWHKIVMMPIREAGAVVGWLGTALDIDEIIAARRSLEETSDLLRLAQDAAEAGSWDLDLVAGTVMLSPESARLHGVSTTQPLHLSIEAWKALVVEEDRENAFSVASQAITSRRTFVTEVRVAGEDGVVRWLQCFGRAYYDPSGRAVRVIGLNLDATERKNAELALQAAKTAAEAARLEAERASLAKTDFLAAMSHEIRTPLNAVIGFTDLLARAERLAPDLRRHAELARSSGSALLTVVNDILDFSKVEAGAIDLEHRAFAPAALADNGLSIVRGLAAAKGLSVIARIDPDLPRSLLGDEARLRQILLNLLNNAVKFTRRGSVTLAVRHAGTTDAGETVRFSVTDTGIGIPLAKQHRLFERFSQVDNSVGRDFGGTGLGLAISRRLVELMGGTIGVASDDGEGSTFWFTVTLPRAADVAAAIAAQPVAAPQATGRILLVEDVEINQELARLVLEAAGHTVEVVADGATAVMAVEDGAFDLVMMDVQMPGMDGITATRMIRRLKGACANVPVIAMTANVLPAEVRQFREAGMDDHVGKPFDRAVLYDTIARWLPGRDAEPLRRAAG</sequence>
<evidence type="ECO:0000256" key="2">
    <source>
        <dbReference type="ARBA" id="ARBA00012438"/>
    </source>
</evidence>
<dbReference type="CDD" id="cd17546">
    <property type="entry name" value="REC_hyHK_CKI1_RcsC-like"/>
    <property type="match status" value="1"/>
</dbReference>
<feature type="modified residue" description="4-aspartylphosphate" evidence="6">
    <location>
        <position position="1169"/>
    </location>
</feature>
<dbReference type="InterPro" id="IPR013655">
    <property type="entry name" value="PAS_fold_3"/>
</dbReference>
<dbReference type="InterPro" id="IPR003594">
    <property type="entry name" value="HATPase_dom"/>
</dbReference>
<dbReference type="NCBIfam" id="TIGR00229">
    <property type="entry name" value="sensory_box"/>
    <property type="match status" value="4"/>
</dbReference>
<evidence type="ECO:0000259" key="9">
    <source>
        <dbReference type="PROSITE" id="PS50109"/>
    </source>
</evidence>
<dbReference type="CDD" id="cd12914">
    <property type="entry name" value="PDC1_DGC_like"/>
    <property type="match status" value="1"/>
</dbReference>
<dbReference type="InterPro" id="IPR011006">
    <property type="entry name" value="CheY-like_superfamily"/>
</dbReference>
<dbReference type="SMART" id="SM00387">
    <property type="entry name" value="HATPase_c"/>
    <property type="match status" value="1"/>
</dbReference>
<dbReference type="Gene3D" id="3.30.450.20">
    <property type="entry name" value="PAS domain"/>
    <property type="match status" value="6"/>
</dbReference>
<feature type="domain" description="PAC" evidence="12">
    <location>
        <begin position="672"/>
        <end position="723"/>
    </location>
</feature>
<evidence type="ECO:0000313" key="13">
    <source>
        <dbReference type="EMBL" id="GJD45330.1"/>
    </source>
</evidence>
<dbReference type="InterPro" id="IPR003661">
    <property type="entry name" value="HisK_dim/P_dom"/>
</dbReference>
<dbReference type="CDD" id="cd12915">
    <property type="entry name" value="PDC2_DGC_like"/>
    <property type="match status" value="1"/>
</dbReference>
<dbReference type="SUPFAM" id="SSF47384">
    <property type="entry name" value="Homodimeric domain of signal transducing histidine kinase"/>
    <property type="match status" value="1"/>
</dbReference>
<dbReference type="Gene3D" id="3.30.565.10">
    <property type="entry name" value="Histidine kinase-like ATPase, C-terminal domain"/>
    <property type="match status" value="1"/>
</dbReference>
<dbReference type="Gene3D" id="1.10.287.130">
    <property type="match status" value="1"/>
</dbReference>
<keyword evidence="5 13" id="KW-0418">Kinase</keyword>
<evidence type="ECO:0000259" key="12">
    <source>
        <dbReference type="PROSITE" id="PS50113"/>
    </source>
</evidence>
<dbReference type="InterPro" id="IPR036890">
    <property type="entry name" value="HATPase_C_sf"/>
</dbReference>
<keyword evidence="8" id="KW-1133">Transmembrane helix</keyword>
<dbReference type="InterPro" id="IPR013656">
    <property type="entry name" value="PAS_4"/>
</dbReference>
<dbReference type="PROSITE" id="PS50112">
    <property type="entry name" value="PAS"/>
    <property type="match status" value="2"/>
</dbReference>
<evidence type="ECO:0000256" key="3">
    <source>
        <dbReference type="ARBA" id="ARBA00022553"/>
    </source>
</evidence>
<keyword evidence="8" id="KW-0472">Membrane</keyword>
<gene>
    <name evidence="13" type="primary">rcsC_20</name>
    <name evidence="13" type="ORF">AFCDBAGC_3201</name>
</gene>
<dbReference type="Pfam" id="PF02518">
    <property type="entry name" value="HATPase_c"/>
    <property type="match status" value="1"/>
</dbReference>
<proteinExistence type="predicted"/>
<dbReference type="CDD" id="cd00130">
    <property type="entry name" value="PAS"/>
    <property type="match status" value="3"/>
</dbReference>
<dbReference type="RefSeq" id="WP_238272525.1">
    <property type="nucleotide sequence ID" value="NZ_BPQG01000049.1"/>
</dbReference>
<evidence type="ECO:0000256" key="4">
    <source>
        <dbReference type="ARBA" id="ARBA00022679"/>
    </source>
</evidence>
<dbReference type="Pfam" id="PF08447">
    <property type="entry name" value="PAS_3"/>
    <property type="match status" value="2"/>
</dbReference>
<protein>
    <recommendedName>
        <fullName evidence="2">histidine kinase</fullName>
        <ecNumber evidence="2">2.7.13.3</ecNumber>
    </recommendedName>
</protein>
<keyword evidence="4" id="KW-0808">Transferase</keyword>
<dbReference type="SMART" id="SM00388">
    <property type="entry name" value="HisKA"/>
    <property type="match status" value="1"/>
</dbReference>
<comment type="catalytic activity">
    <reaction evidence="1">
        <text>ATP + protein L-histidine = ADP + protein N-phospho-L-histidine.</text>
        <dbReference type="EC" id="2.7.13.3"/>
    </reaction>
</comment>
<dbReference type="InterPro" id="IPR000014">
    <property type="entry name" value="PAS"/>
</dbReference>
<evidence type="ECO:0000256" key="8">
    <source>
        <dbReference type="SAM" id="Phobius"/>
    </source>
</evidence>
<dbReference type="PROSITE" id="PS50113">
    <property type="entry name" value="PAC"/>
    <property type="match status" value="3"/>
</dbReference>
<dbReference type="PRINTS" id="PR00344">
    <property type="entry name" value="BCTRLSENSOR"/>
</dbReference>
<dbReference type="SMART" id="SM00091">
    <property type="entry name" value="PAS"/>
    <property type="match status" value="4"/>
</dbReference>
<feature type="transmembrane region" description="Helical" evidence="8">
    <location>
        <begin position="301"/>
        <end position="321"/>
    </location>
</feature>
<feature type="domain" description="PAS" evidence="11">
    <location>
        <begin position="473"/>
        <end position="543"/>
    </location>
</feature>
<dbReference type="InterPro" id="IPR000700">
    <property type="entry name" value="PAS-assoc_C"/>
</dbReference>
<dbReference type="EC" id="2.7.13.3" evidence="2"/>
<feature type="domain" description="PAS" evidence="11">
    <location>
        <begin position="343"/>
        <end position="417"/>
    </location>
</feature>
<dbReference type="SMART" id="SM00086">
    <property type="entry name" value="PAC"/>
    <property type="match status" value="3"/>
</dbReference>
<dbReference type="Pfam" id="PF08448">
    <property type="entry name" value="PAS_4"/>
    <property type="match status" value="2"/>
</dbReference>
<keyword evidence="3 6" id="KW-0597">Phosphoprotein</keyword>
<accession>A0ABQ4QJA1</accession>
<dbReference type="Pfam" id="PF22588">
    <property type="entry name" value="dCache_1_like"/>
    <property type="match status" value="1"/>
</dbReference>